<sequence>MLYLGILCNFISIFLIFELSKINYARTLMVKSTLDTTAKVLPGNKLEIQAPGLSVGQTVEVIILVQEANPSYLSPEEQALSLEQRLAFLKLPLIGRGRILERQAESMLDHYQPDSEWQELMSDDMISY</sequence>
<dbReference type="Proteomes" id="UP000324917">
    <property type="component" value="Unassembled WGS sequence"/>
</dbReference>
<dbReference type="AlphaFoldDB" id="A0A5A5RTN1"/>
<comment type="caution">
    <text evidence="1">The sequence shown here is derived from an EMBL/GenBank/DDBJ whole genome shotgun (WGS) entry which is preliminary data.</text>
</comment>
<evidence type="ECO:0000313" key="1">
    <source>
        <dbReference type="EMBL" id="GCA76482.1"/>
    </source>
</evidence>
<dbReference type="EMBL" id="BHVP01000074">
    <property type="protein sequence ID" value="GCA76482.1"/>
    <property type="molecule type" value="Genomic_DNA"/>
</dbReference>
<accession>A0A5A5RTN1</accession>
<organism evidence="1 2">
    <name type="scientific">Microcystis aeruginosa NIES-2520</name>
    <dbReference type="NCBI Taxonomy" id="2303982"/>
    <lineage>
        <taxon>Bacteria</taxon>
        <taxon>Bacillati</taxon>
        <taxon>Cyanobacteriota</taxon>
        <taxon>Cyanophyceae</taxon>
        <taxon>Oscillatoriophycideae</taxon>
        <taxon>Chroococcales</taxon>
        <taxon>Microcystaceae</taxon>
        <taxon>Microcystis</taxon>
    </lineage>
</organism>
<name>A0A5A5RTN1_MICAE</name>
<proteinExistence type="predicted"/>
<reference evidence="1 2" key="1">
    <citation type="submission" date="2018-09" db="EMBL/GenBank/DDBJ databases">
        <title>Evolutionary history of phycoerythrin pigmentation in the water bloom-forming cyanobacterium Microcystis aeruginosa.</title>
        <authorList>
            <person name="Tanabe Y."/>
            <person name="Tanabe Y."/>
            <person name="Yamaguchi H."/>
        </authorList>
    </citation>
    <scope>NUCLEOTIDE SEQUENCE [LARGE SCALE GENOMIC DNA]</scope>
    <source>
        <strain evidence="1 2">NIES-2520</strain>
    </source>
</reference>
<protein>
    <submittedName>
        <fullName evidence="1">Uncharacterized protein</fullName>
    </submittedName>
</protein>
<dbReference type="RefSeq" id="WP_253881333.1">
    <property type="nucleotide sequence ID" value="NZ_BHVP01000074.1"/>
</dbReference>
<gene>
    <name evidence="1" type="ORF">MiTe_03328</name>
</gene>
<evidence type="ECO:0000313" key="2">
    <source>
        <dbReference type="Proteomes" id="UP000324917"/>
    </source>
</evidence>